<dbReference type="InterPro" id="IPR012296">
    <property type="entry name" value="Nuclease_put_TT1808"/>
</dbReference>
<keyword evidence="3" id="KW-1185">Reference proteome</keyword>
<dbReference type="RefSeq" id="WP_170131247.1">
    <property type="nucleotide sequence ID" value="NZ_QGDQ01000001.1"/>
</dbReference>
<protein>
    <submittedName>
        <fullName evidence="2">Uma2 family endonuclease</fullName>
    </submittedName>
</protein>
<reference evidence="2 3" key="1">
    <citation type="submission" date="2018-03" db="EMBL/GenBank/DDBJ databases">
        <title>Genomic Encyclopedia of Archaeal and Bacterial Type Strains, Phase II (KMG-II): from individual species to whole genera.</title>
        <authorList>
            <person name="Goeker M."/>
        </authorList>
    </citation>
    <scope>NUCLEOTIDE SEQUENCE [LARGE SCALE GENOMIC DNA]</scope>
    <source>
        <strain evidence="2 3">DSM 44889</strain>
    </source>
</reference>
<comment type="caution">
    <text evidence="2">The sequence shown here is derived from an EMBL/GenBank/DDBJ whole genome shotgun (WGS) entry which is preliminary data.</text>
</comment>
<dbReference type="InterPro" id="IPR008538">
    <property type="entry name" value="Uma2"/>
</dbReference>
<dbReference type="AlphaFoldDB" id="A0A316AES5"/>
<sequence length="174" mass="19256">MSTYFAETPPDVESWLQRRRDLGLDGRDEIWEGVLHVTPFEHARNVAAATALTALTYARARAAGLVPCGPFNLGEPGDYRIPDAGFFRGSTALYLETAAIVVEVLSPRDEAFAKFGFYAAHGVQELWVLDVLARTIRIWQLGAERDGEYAETGRSDLLDLDAATVQQQLDWPEG</sequence>
<dbReference type="Pfam" id="PF05685">
    <property type="entry name" value="Uma2"/>
    <property type="match status" value="1"/>
</dbReference>
<dbReference type="Proteomes" id="UP000245469">
    <property type="component" value="Unassembled WGS sequence"/>
</dbReference>
<dbReference type="InterPro" id="IPR011335">
    <property type="entry name" value="Restrct_endonuc-II-like"/>
</dbReference>
<name>A0A316AES5_9ACTN</name>
<evidence type="ECO:0000313" key="3">
    <source>
        <dbReference type="Proteomes" id="UP000245469"/>
    </source>
</evidence>
<keyword evidence="2" id="KW-0255">Endonuclease</keyword>
<dbReference type="SUPFAM" id="SSF52980">
    <property type="entry name" value="Restriction endonuclease-like"/>
    <property type="match status" value="1"/>
</dbReference>
<evidence type="ECO:0000259" key="1">
    <source>
        <dbReference type="Pfam" id="PF05685"/>
    </source>
</evidence>
<keyword evidence="2" id="KW-0378">Hydrolase</keyword>
<dbReference type="GO" id="GO:0004519">
    <property type="term" value="F:endonuclease activity"/>
    <property type="evidence" value="ECO:0007669"/>
    <property type="project" value="UniProtKB-KW"/>
</dbReference>
<proteinExistence type="predicted"/>
<evidence type="ECO:0000313" key="2">
    <source>
        <dbReference type="EMBL" id="PWJ56233.1"/>
    </source>
</evidence>
<accession>A0A316AES5</accession>
<feature type="domain" description="Putative restriction endonuclease" evidence="1">
    <location>
        <begin position="25"/>
        <end position="158"/>
    </location>
</feature>
<dbReference type="Gene3D" id="3.90.1570.10">
    <property type="entry name" value="tt1808, chain A"/>
    <property type="match status" value="1"/>
</dbReference>
<gene>
    <name evidence="2" type="ORF">BXY45_101208</name>
</gene>
<organism evidence="2 3">
    <name type="scientific">Quadrisphaera granulorum</name>
    <dbReference type="NCBI Taxonomy" id="317664"/>
    <lineage>
        <taxon>Bacteria</taxon>
        <taxon>Bacillati</taxon>
        <taxon>Actinomycetota</taxon>
        <taxon>Actinomycetes</taxon>
        <taxon>Kineosporiales</taxon>
        <taxon>Kineosporiaceae</taxon>
        <taxon>Quadrisphaera</taxon>
    </lineage>
</organism>
<dbReference type="EMBL" id="QGDQ01000001">
    <property type="protein sequence ID" value="PWJ56233.1"/>
    <property type="molecule type" value="Genomic_DNA"/>
</dbReference>
<dbReference type="CDD" id="cd06260">
    <property type="entry name" value="DUF820-like"/>
    <property type="match status" value="1"/>
</dbReference>
<keyword evidence="2" id="KW-0540">Nuclease</keyword>